<reference evidence="2 3" key="1">
    <citation type="submission" date="2023-07" db="EMBL/GenBank/DDBJ databases">
        <title>Genomic Encyclopedia of Type Strains, Phase IV (KMG-IV): sequencing the most valuable type-strain genomes for metagenomic binning, comparative biology and taxonomic classification.</title>
        <authorList>
            <person name="Goeker M."/>
        </authorList>
    </citation>
    <scope>NUCLEOTIDE SEQUENCE [LARGE SCALE GENOMIC DNA]</scope>
    <source>
        <strain evidence="2 3">DSM 27848</strain>
    </source>
</reference>
<keyword evidence="3" id="KW-1185">Reference proteome</keyword>
<dbReference type="EMBL" id="JAUSUO010000001">
    <property type="protein sequence ID" value="MDQ0342258.1"/>
    <property type="molecule type" value="Genomic_DNA"/>
</dbReference>
<evidence type="ECO:0000313" key="2">
    <source>
        <dbReference type="EMBL" id="MDQ0342258.1"/>
    </source>
</evidence>
<sequence length="158" mass="18466">MESILFFLLIAAISFIFNRKRGANQQEQREHRMPPPVAKPIQTYHDEVEETVKPIQQVFPELAKARNLKEAAEILVTRAPPTVNEKQEELQRKLEELKAEEEKRRLQAIKIKQVNQHIKNEQVPEFHFQANDILKGIVMSEVLGPPRALRPYEKIKRS</sequence>
<evidence type="ECO:0000313" key="3">
    <source>
        <dbReference type="Proteomes" id="UP001232343"/>
    </source>
</evidence>
<name>A0ABU0D1H6_9BACI</name>
<evidence type="ECO:0000256" key="1">
    <source>
        <dbReference type="SAM" id="Coils"/>
    </source>
</evidence>
<dbReference type="RefSeq" id="WP_244680433.1">
    <property type="nucleotide sequence ID" value="NZ_JALIRM010000001.1"/>
</dbReference>
<organism evidence="2 3">
    <name type="scientific">Lederbergia wuyishanensis</name>
    <dbReference type="NCBI Taxonomy" id="1347903"/>
    <lineage>
        <taxon>Bacteria</taxon>
        <taxon>Bacillati</taxon>
        <taxon>Bacillota</taxon>
        <taxon>Bacilli</taxon>
        <taxon>Bacillales</taxon>
        <taxon>Bacillaceae</taxon>
        <taxon>Lederbergia</taxon>
    </lineage>
</organism>
<dbReference type="Proteomes" id="UP001232343">
    <property type="component" value="Unassembled WGS sequence"/>
</dbReference>
<accession>A0ABU0D1H6</accession>
<proteinExistence type="predicted"/>
<protein>
    <submittedName>
        <fullName evidence="2">Fe2+ transport system protein B</fullName>
    </submittedName>
</protein>
<gene>
    <name evidence="2" type="ORF">J2S14_001051</name>
</gene>
<keyword evidence="1" id="KW-0175">Coiled coil</keyword>
<comment type="caution">
    <text evidence="2">The sequence shown here is derived from an EMBL/GenBank/DDBJ whole genome shotgun (WGS) entry which is preliminary data.</text>
</comment>
<feature type="coiled-coil region" evidence="1">
    <location>
        <begin position="83"/>
        <end position="112"/>
    </location>
</feature>